<dbReference type="Proteomes" id="UP000440732">
    <property type="component" value="Unassembled WGS sequence"/>
</dbReference>
<protein>
    <submittedName>
        <fullName evidence="2">Uncharacterized protein</fullName>
    </submittedName>
</protein>
<name>A0A6A3U5Y0_9STRA</name>
<sequence length="163" mass="18404">MLKELSKGILGLNDHCTGSLFILNRLTPGLFVWLHRLRQILYTSISEADCTMVVNLRTSVMCQNQEVLPDKYSMCGLFSVNNALQQRDFLTPAAMRSILSRLSQVRPSEDHGDPRYGAFAIDALQKALQRQGKQLRFMNTTSGFKSRDKRPPPTDRLVSGQFA</sequence>
<feature type="region of interest" description="Disordered" evidence="1">
    <location>
        <begin position="139"/>
        <end position="163"/>
    </location>
</feature>
<accession>A0A6A3U5Y0</accession>
<comment type="caution">
    <text evidence="2">The sequence shown here is derived from an EMBL/GenBank/DDBJ whole genome shotgun (WGS) entry which is preliminary data.</text>
</comment>
<evidence type="ECO:0000313" key="3">
    <source>
        <dbReference type="Proteomes" id="UP000440732"/>
    </source>
</evidence>
<dbReference type="EMBL" id="QXGA01000471">
    <property type="protein sequence ID" value="KAE9145428.1"/>
    <property type="molecule type" value="Genomic_DNA"/>
</dbReference>
<evidence type="ECO:0000256" key="1">
    <source>
        <dbReference type="SAM" id="MobiDB-lite"/>
    </source>
</evidence>
<reference evidence="2 3" key="1">
    <citation type="submission" date="2018-08" db="EMBL/GenBank/DDBJ databases">
        <title>Genomic investigation of the strawberry pathogen Phytophthora fragariae indicates pathogenicity is determined by transcriptional variation in three key races.</title>
        <authorList>
            <person name="Adams T.M."/>
            <person name="Armitage A.D."/>
            <person name="Sobczyk M.K."/>
            <person name="Bates H.J."/>
            <person name="Dunwell J.M."/>
            <person name="Nellist C.F."/>
            <person name="Harrison R.J."/>
        </authorList>
    </citation>
    <scope>NUCLEOTIDE SEQUENCE [LARGE SCALE GENOMIC DNA]</scope>
    <source>
        <strain evidence="2 3">NOV-5</strain>
    </source>
</reference>
<organism evidence="2 3">
    <name type="scientific">Phytophthora fragariae</name>
    <dbReference type="NCBI Taxonomy" id="53985"/>
    <lineage>
        <taxon>Eukaryota</taxon>
        <taxon>Sar</taxon>
        <taxon>Stramenopiles</taxon>
        <taxon>Oomycota</taxon>
        <taxon>Peronosporomycetes</taxon>
        <taxon>Peronosporales</taxon>
        <taxon>Peronosporaceae</taxon>
        <taxon>Phytophthora</taxon>
    </lineage>
</organism>
<proteinExistence type="predicted"/>
<gene>
    <name evidence="2" type="ORF">PF006_g9705</name>
</gene>
<dbReference type="AlphaFoldDB" id="A0A6A3U5Y0"/>
<evidence type="ECO:0000313" key="2">
    <source>
        <dbReference type="EMBL" id="KAE9145428.1"/>
    </source>
</evidence>